<sequence>MAVFDPKQISVIINDVQIEDWADGSDVVSYTRNSELATRTAGADGTGTFIINPDKGYTLVIKLKQNSPDNVRMQQMQKQQENNLKTFGLLTLDIKDLLNEDVAFGNKGMFTNTPAFTRGVGDNPSEWTIIFDKGGITQANGAFNE</sequence>
<dbReference type="Pfam" id="PF11681">
    <property type="entry name" value="Phage_Tube_PhiTE"/>
    <property type="match status" value="1"/>
</dbReference>
<dbReference type="EMBL" id="CP067393">
    <property type="protein sequence ID" value="QQP86944.1"/>
    <property type="molecule type" value="Genomic_DNA"/>
</dbReference>
<gene>
    <name evidence="1" type="ORF">JHT90_06780</name>
</gene>
<name>A0A974RZC8_9GAMM</name>
<dbReference type="KEGG" id="eaz:JHT90_06780"/>
<evidence type="ECO:0000313" key="1">
    <source>
        <dbReference type="EMBL" id="QQP86944.1"/>
    </source>
</evidence>
<dbReference type="AlphaFoldDB" id="A0A974RZC8"/>
<evidence type="ECO:0000313" key="2">
    <source>
        <dbReference type="Proteomes" id="UP000595278"/>
    </source>
</evidence>
<dbReference type="NCBIfam" id="NF047581">
    <property type="entry name" value="gp105_phage_fam"/>
    <property type="match status" value="1"/>
</dbReference>
<dbReference type="InterPro" id="IPR021695">
    <property type="entry name" value="Phage_KPP10_Orf10"/>
</dbReference>
<proteinExistence type="predicted"/>
<accession>A0A974RZC8</accession>
<keyword evidence="2" id="KW-1185">Reference proteome</keyword>
<dbReference type="Proteomes" id="UP000595278">
    <property type="component" value="Chromosome"/>
</dbReference>
<reference evidence="1 2" key="1">
    <citation type="submission" date="2021-01" db="EMBL/GenBank/DDBJ databases">
        <title>Entomomonas sp. F2A isolated from a house cricket (Acheta domesticus).</title>
        <authorList>
            <person name="Spergser J."/>
            <person name="Busse H.-J."/>
        </authorList>
    </citation>
    <scope>NUCLEOTIDE SEQUENCE [LARGE SCALE GENOMIC DNA]</scope>
    <source>
        <strain evidence="1 2">F2A</strain>
    </source>
</reference>
<protein>
    <submittedName>
        <fullName evidence="1">DUF3277 family protein</fullName>
    </submittedName>
</protein>
<organism evidence="1 2">
    <name type="scientific">Entomomonas asaccharolytica</name>
    <dbReference type="NCBI Taxonomy" id="2785331"/>
    <lineage>
        <taxon>Bacteria</taxon>
        <taxon>Pseudomonadati</taxon>
        <taxon>Pseudomonadota</taxon>
        <taxon>Gammaproteobacteria</taxon>
        <taxon>Pseudomonadales</taxon>
        <taxon>Pseudomonadaceae</taxon>
        <taxon>Entomomonas</taxon>
    </lineage>
</organism>
<dbReference type="RefSeq" id="WP_201095452.1">
    <property type="nucleotide sequence ID" value="NZ_CP067393.1"/>
</dbReference>